<reference evidence="2 3" key="1">
    <citation type="submission" date="2019-12" db="EMBL/GenBank/DDBJ databases">
        <title>Full genome sequence of a Bacillus safensis strain isolated from commercially available natto in Indonesia.</title>
        <authorList>
            <person name="Yoshida M."/>
            <person name="Uomi M."/>
            <person name="Waturangi D."/>
            <person name="Ekaputri J.J."/>
            <person name="Setiamarga D.H.E."/>
        </authorList>
    </citation>
    <scope>NUCLEOTIDE SEQUENCE [LARGE SCALE GENOMIC DNA]</scope>
    <source>
        <strain evidence="2 3">IDN1</strain>
    </source>
</reference>
<evidence type="ECO:0000313" key="3">
    <source>
        <dbReference type="Proteomes" id="UP000464658"/>
    </source>
</evidence>
<sequence>MKGKTSIVMLTYNELQLTKTCIESIKQHTNSGQYELIVVDNASTDGTKEYVRELDDVIFIDNEENEGFAKGCNQGAKKSFRRQHSLF</sequence>
<dbReference type="AlphaFoldDB" id="A0A5S9MIX2"/>
<proteinExistence type="predicted"/>
<dbReference type="PANTHER" id="PTHR43179:SF7">
    <property type="entry name" value="RHAMNOSYLTRANSFERASE WBBL"/>
    <property type="match status" value="1"/>
</dbReference>
<feature type="domain" description="Glycosyltransferase 2-like" evidence="1">
    <location>
        <begin position="6"/>
        <end position="79"/>
    </location>
</feature>
<gene>
    <name evidence="2" type="ORF">BsIDN1_63530</name>
</gene>
<dbReference type="EMBL" id="AP021906">
    <property type="protein sequence ID" value="BBP92735.1"/>
    <property type="molecule type" value="Genomic_DNA"/>
</dbReference>
<accession>A0A5S9MIX2</accession>
<protein>
    <recommendedName>
        <fullName evidence="1">Glycosyltransferase 2-like domain-containing protein</fullName>
    </recommendedName>
</protein>
<dbReference type="Proteomes" id="UP000464658">
    <property type="component" value="Chromosome"/>
</dbReference>
<dbReference type="SUPFAM" id="SSF53448">
    <property type="entry name" value="Nucleotide-diphospho-sugar transferases"/>
    <property type="match status" value="1"/>
</dbReference>
<evidence type="ECO:0000259" key="1">
    <source>
        <dbReference type="Pfam" id="PF00535"/>
    </source>
</evidence>
<dbReference type="InterPro" id="IPR001173">
    <property type="entry name" value="Glyco_trans_2-like"/>
</dbReference>
<name>A0A5S9MIX2_BACIA</name>
<evidence type="ECO:0000313" key="2">
    <source>
        <dbReference type="EMBL" id="BBP92735.1"/>
    </source>
</evidence>
<dbReference type="Pfam" id="PF00535">
    <property type="entry name" value="Glycos_transf_2"/>
    <property type="match status" value="1"/>
</dbReference>
<dbReference type="InterPro" id="IPR029044">
    <property type="entry name" value="Nucleotide-diphossugar_trans"/>
</dbReference>
<dbReference type="PANTHER" id="PTHR43179">
    <property type="entry name" value="RHAMNOSYLTRANSFERASE WBBL"/>
    <property type="match status" value="1"/>
</dbReference>
<organism evidence="2 3">
    <name type="scientific">Bacillus safensis</name>
    <dbReference type="NCBI Taxonomy" id="561879"/>
    <lineage>
        <taxon>Bacteria</taxon>
        <taxon>Bacillati</taxon>
        <taxon>Bacillota</taxon>
        <taxon>Bacilli</taxon>
        <taxon>Bacillales</taxon>
        <taxon>Bacillaceae</taxon>
        <taxon>Bacillus</taxon>
    </lineage>
</organism>
<dbReference type="Gene3D" id="3.90.550.10">
    <property type="entry name" value="Spore Coat Polysaccharide Biosynthesis Protein SpsA, Chain A"/>
    <property type="match status" value="1"/>
</dbReference>